<evidence type="ECO:0000313" key="2">
    <source>
        <dbReference type="EMBL" id="KAK8028245.1"/>
    </source>
</evidence>
<dbReference type="EMBL" id="JAQQWI010000007">
    <property type="protein sequence ID" value="KAK8028245.1"/>
    <property type="molecule type" value="Genomic_DNA"/>
</dbReference>
<feature type="region of interest" description="Disordered" evidence="1">
    <location>
        <begin position="1"/>
        <end position="126"/>
    </location>
</feature>
<feature type="compositionally biased region" description="Basic and acidic residues" evidence="1">
    <location>
        <begin position="117"/>
        <end position="126"/>
    </location>
</feature>
<sequence length="126" mass="14071">MSSWLSRLTPTERGEEALKKVGEVSQGKPQLEQGTLSEKLDLVQKQAQIMSPDSKEGSNEKETQREHLARHFDQLTKSESPEPATKDEGKDKGKALACGWKNDPAEPEYDDLAAQHNTRDHAELCD</sequence>
<dbReference type="Proteomes" id="UP001396898">
    <property type="component" value="Unassembled WGS sequence"/>
</dbReference>
<gene>
    <name evidence="2" type="ORF">PG991_005301</name>
</gene>
<keyword evidence="3" id="KW-1185">Reference proteome</keyword>
<name>A0ABR1SA30_9PEZI</name>
<evidence type="ECO:0000256" key="1">
    <source>
        <dbReference type="SAM" id="MobiDB-lite"/>
    </source>
</evidence>
<feature type="compositionally biased region" description="Basic and acidic residues" evidence="1">
    <location>
        <begin position="53"/>
        <end position="94"/>
    </location>
</feature>
<accession>A0ABR1SA30</accession>
<proteinExistence type="predicted"/>
<comment type="caution">
    <text evidence="2">The sequence shown here is derived from an EMBL/GenBank/DDBJ whole genome shotgun (WGS) entry which is preliminary data.</text>
</comment>
<evidence type="ECO:0000313" key="3">
    <source>
        <dbReference type="Proteomes" id="UP001396898"/>
    </source>
</evidence>
<feature type="compositionally biased region" description="Basic and acidic residues" evidence="1">
    <location>
        <begin position="10"/>
        <end position="22"/>
    </location>
</feature>
<reference evidence="2 3" key="1">
    <citation type="submission" date="2023-01" db="EMBL/GenBank/DDBJ databases">
        <title>Analysis of 21 Apiospora genomes using comparative genomics revels a genus with tremendous synthesis potential of carbohydrate active enzymes and secondary metabolites.</title>
        <authorList>
            <person name="Sorensen T."/>
        </authorList>
    </citation>
    <scope>NUCLEOTIDE SEQUENCE [LARGE SCALE GENOMIC DNA]</scope>
    <source>
        <strain evidence="2 3">CBS 20057</strain>
    </source>
</reference>
<organism evidence="2 3">
    <name type="scientific">Apiospora marii</name>
    <dbReference type="NCBI Taxonomy" id="335849"/>
    <lineage>
        <taxon>Eukaryota</taxon>
        <taxon>Fungi</taxon>
        <taxon>Dikarya</taxon>
        <taxon>Ascomycota</taxon>
        <taxon>Pezizomycotina</taxon>
        <taxon>Sordariomycetes</taxon>
        <taxon>Xylariomycetidae</taxon>
        <taxon>Amphisphaeriales</taxon>
        <taxon>Apiosporaceae</taxon>
        <taxon>Apiospora</taxon>
    </lineage>
</organism>
<protein>
    <submittedName>
        <fullName evidence="2">Uncharacterized protein</fullName>
    </submittedName>
</protein>